<dbReference type="InterPro" id="IPR029068">
    <property type="entry name" value="Glyas_Bleomycin-R_OHBP_Dase"/>
</dbReference>
<sequence length="157" mass="17946">MPKIKTHLWYDQQAEEAANFYTSLFEDSRVTDVITYENAGPEGQTVKIVTFELMGQEYIALDGGPEFRFNESFSLYVECDSAEEVDHYWNKLIEGGGEESYCGWLKDRFGMSWQVVPRILDELLQDPDTAKADRVMQAMLKMRKIEVQGLLDAANAA</sequence>
<keyword evidence="2" id="KW-0489">Methyltransferase</keyword>
<evidence type="ECO:0000313" key="2">
    <source>
        <dbReference type="EMBL" id="NYI98956.1"/>
    </source>
</evidence>
<dbReference type="GO" id="GO:0008168">
    <property type="term" value="F:methyltransferase activity"/>
    <property type="evidence" value="ECO:0007669"/>
    <property type="project" value="UniProtKB-KW"/>
</dbReference>
<gene>
    <name evidence="2" type="ORF">HNR12_005233</name>
</gene>
<organism evidence="2 3">
    <name type="scientific">Streptomonospora nanhaiensis</name>
    <dbReference type="NCBI Taxonomy" id="1323731"/>
    <lineage>
        <taxon>Bacteria</taxon>
        <taxon>Bacillati</taxon>
        <taxon>Actinomycetota</taxon>
        <taxon>Actinomycetes</taxon>
        <taxon>Streptosporangiales</taxon>
        <taxon>Nocardiopsidaceae</taxon>
        <taxon>Streptomonospora</taxon>
    </lineage>
</organism>
<evidence type="ECO:0000259" key="1">
    <source>
        <dbReference type="Pfam" id="PF06983"/>
    </source>
</evidence>
<dbReference type="PANTHER" id="PTHR33990:SF2">
    <property type="entry name" value="PHNB-LIKE DOMAIN-CONTAINING PROTEIN"/>
    <property type="match status" value="1"/>
</dbReference>
<dbReference type="Pfam" id="PF06983">
    <property type="entry name" value="3-dmu-9_3-mt"/>
    <property type="match status" value="1"/>
</dbReference>
<dbReference type="PANTHER" id="PTHR33990">
    <property type="entry name" value="PROTEIN YJDN-RELATED"/>
    <property type="match status" value="1"/>
</dbReference>
<dbReference type="InterPro" id="IPR028973">
    <property type="entry name" value="PhnB-like"/>
</dbReference>
<accession>A0A853BVZ0</accession>
<dbReference type="CDD" id="cd06588">
    <property type="entry name" value="PhnB_like"/>
    <property type="match status" value="1"/>
</dbReference>
<dbReference type="Gene3D" id="3.10.180.10">
    <property type="entry name" value="2,3-Dihydroxybiphenyl 1,2-Dioxygenase, domain 1"/>
    <property type="match status" value="1"/>
</dbReference>
<evidence type="ECO:0000313" key="3">
    <source>
        <dbReference type="Proteomes" id="UP000575985"/>
    </source>
</evidence>
<feature type="domain" description="PhnB-like" evidence="1">
    <location>
        <begin position="3"/>
        <end position="116"/>
    </location>
</feature>
<dbReference type="SUPFAM" id="SSF54593">
    <property type="entry name" value="Glyoxalase/Bleomycin resistance protein/Dihydroxybiphenyl dioxygenase"/>
    <property type="match status" value="1"/>
</dbReference>
<keyword evidence="2" id="KW-0830">Ubiquinone</keyword>
<keyword evidence="3" id="KW-1185">Reference proteome</keyword>
<name>A0A853BVZ0_9ACTN</name>
<proteinExistence type="predicted"/>
<dbReference type="InterPro" id="IPR009725">
    <property type="entry name" value="3_dmu_93_MTrfase"/>
</dbReference>
<dbReference type="AlphaFoldDB" id="A0A853BVZ0"/>
<dbReference type="GO" id="GO:0032259">
    <property type="term" value="P:methylation"/>
    <property type="evidence" value="ECO:0007669"/>
    <property type="project" value="UniProtKB-KW"/>
</dbReference>
<dbReference type="RefSeq" id="WP_179770011.1">
    <property type="nucleotide sequence ID" value="NZ_JACCFO010000001.1"/>
</dbReference>
<dbReference type="Proteomes" id="UP000575985">
    <property type="component" value="Unassembled WGS sequence"/>
</dbReference>
<dbReference type="PIRSF" id="PIRSF021700">
    <property type="entry name" value="3_dmu_93_MTrfase"/>
    <property type="match status" value="1"/>
</dbReference>
<reference evidence="2 3" key="1">
    <citation type="submission" date="2020-07" db="EMBL/GenBank/DDBJ databases">
        <title>Sequencing the genomes of 1000 actinobacteria strains.</title>
        <authorList>
            <person name="Klenk H.-P."/>
        </authorList>
    </citation>
    <scope>NUCLEOTIDE SEQUENCE [LARGE SCALE GENOMIC DNA]</scope>
    <source>
        <strain evidence="2 3">DSM 45927</strain>
    </source>
</reference>
<keyword evidence="2" id="KW-0808">Transferase</keyword>
<dbReference type="EMBL" id="JACCFO010000001">
    <property type="protein sequence ID" value="NYI98956.1"/>
    <property type="molecule type" value="Genomic_DNA"/>
</dbReference>
<protein>
    <submittedName>
        <fullName evidence="2">Putative 3-demethylubiquinone-9 3-methyltransferase (Glyoxalase superfamily)</fullName>
    </submittedName>
</protein>
<comment type="caution">
    <text evidence="2">The sequence shown here is derived from an EMBL/GenBank/DDBJ whole genome shotgun (WGS) entry which is preliminary data.</text>
</comment>